<gene>
    <name evidence="6" type="primary">MED6</name>
    <name evidence="8" type="ORF">AXG93_4225s1150</name>
</gene>
<comment type="similarity">
    <text evidence="2 6">Belongs to the Mediator complex subunit 6 family.</text>
</comment>
<proteinExistence type="inferred from homology"/>
<feature type="compositionally biased region" description="Basic and acidic residues" evidence="7">
    <location>
        <begin position="222"/>
        <end position="232"/>
    </location>
</feature>
<evidence type="ECO:0000256" key="4">
    <source>
        <dbReference type="ARBA" id="ARBA00023163"/>
    </source>
</evidence>
<keyword evidence="9" id="KW-1185">Reference proteome</keyword>
<feature type="compositionally biased region" description="Low complexity" evidence="7">
    <location>
        <begin position="211"/>
        <end position="221"/>
    </location>
</feature>
<feature type="region of interest" description="Disordered" evidence="7">
    <location>
        <begin position="156"/>
        <end position="179"/>
    </location>
</feature>
<dbReference type="PANTHER" id="PTHR13104">
    <property type="entry name" value="MED-6-RELATED"/>
    <property type="match status" value="1"/>
</dbReference>
<evidence type="ECO:0000256" key="7">
    <source>
        <dbReference type="SAM" id="MobiDB-lite"/>
    </source>
</evidence>
<dbReference type="InterPro" id="IPR007018">
    <property type="entry name" value="Mediator_Med6"/>
</dbReference>
<dbReference type="GO" id="GO:0016592">
    <property type="term" value="C:mediator complex"/>
    <property type="evidence" value="ECO:0007669"/>
    <property type="project" value="InterPro"/>
</dbReference>
<comment type="function">
    <text evidence="6">Component of the Mediator complex, a coactivator involved in the regulated transcription of nearly all RNA polymerase II-dependent genes. Mediator functions as a bridge to convey information from gene-specific regulatory proteins to the basal RNA polymerase II transcription machinery. Mediator is recruited to promoters by direct interactions with regulatory proteins and serves as a scaffold for the assembly of a functional preinitiation complex with RNA polymerase II and the general transcription factors.</text>
</comment>
<evidence type="ECO:0000256" key="3">
    <source>
        <dbReference type="ARBA" id="ARBA00023015"/>
    </source>
</evidence>
<dbReference type="GO" id="GO:0003712">
    <property type="term" value="F:transcription coregulator activity"/>
    <property type="evidence" value="ECO:0007669"/>
    <property type="project" value="InterPro"/>
</dbReference>
<dbReference type="GO" id="GO:0006357">
    <property type="term" value="P:regulation of transcription by RNA polymerase II"/>
    <property type="evidence" value="ECO:0007669"/>
    <property type="project" value="InterPro"/>
</dbReference>
<evidence type="ECO:0000256" key="1">
    <source>
        <dbReference type="ARBA" id="ARBA00004123"/>
    </source>
</evidence>
<evidence type="ECO:0000256" key="2">
    <source>
        <dbReference type="ARBA" id="ARBA00007526"/>
    </source>
</evidence>
<keyword evidence="3 6" id="KW-0805">Transcription regulation</keyword>
<dbReference type="Pfam" id="PF04934">
    <property type="entry name" value="Med6"/>
    <property type="match status" value="1"/>
</dbReference>
<keyword evidence="6" id="KW-0010">Activator</keyword>
<keyword evidence="4 6" id="KW-0804">Transcription</keyword>
<name>A0A176WU55_MARPO</name>
<protein>
    <recommendedName>
        <fullName evidence="6">Mediator of RNA polymerase II transcription subunit 6</fullName>
    </recommendedName>
    <alternativeName>
        <fullName evidence="6">Mediator complex subunit 6</fullName>
    </alternativeName>
</protein>
<dbReference type="Proteomes" id="UP000077202">
    <property type="component" value="Unassembled WGS sequence"/>
</dbReference>
<comment type="caution">
    <text evidence="8">The sequence shown here is derived from an EMBL/GenBank/DDBJ whole genome shotgun (WGS) entry which is preliminary data.</text>
</comment>
<comment type="subunit">
    <text evidence="6">Component of the Mediator complex.</text>
</comment>
<dbReference type="EMBL" id="LVLJ01000057">
    <property type="protein sequence ID" value="OAE35812.1"/>
    <property type="molecule type" value="Genomic_DNA"/>
</dbReference>
<evidence type="ECO:0000256" key="5">
    <source>
        <dbReference type="ARBA" id="ARBA00023242"/>
    </source>
</evidence>
<evidence type="ECO:0000313" key="9">
    <source>
        <dbReference type="Proteomes" id="UP000077202"/>
    </source>
</evidence>
<comment type="subcellular location">
    <subcellularLocation>
        <location evidence="1 6">Nucleus</location>
    </subcellularLocation>
</comment>
<organism evidence="8 9">
    <name type="scientific">Marchantia polymorpha subsp. ruderalis</name>
    <dbReference type="NCBI Taxonomy" id="1480154"/>
    <lineage>
        <taxon>Eukaryota</taxon>
        <taxon>Viridiplantae</taxon>
        <taxon>Streptophyta</taxon>
        <taxon>Embryophyta</taxon>
        <taxon>Marchantiophyta</taxon>
        <taxon>Marchantiopsida</taxon>
        <taxon>Marchantiidae</taxon>
        <taxon>Marchantiales</taxon>
        <taxon>Marchantiaceae</taxon>
        <taxon>Marchantia</taxon>
    </lineage>
</organism>
<sequence>MDHLAPPGAMGQAPTPGTDMTNISFRDQLWLNQFPLDRNLVFDYFSLSPFYDRACSNEQLRMRQIHPLDSSQLTKMTGIEYILHEAQEPHLFVIRKQRREGPEKTTVMSAYYVLDGSIYQAPQLYSVIGSRAVRAIHHISEAFSQAAAKLEKIGHEVESGKAKPEDQVDEAAQKKAAENPIDLKEAARLDQILTGVFRRLPAAPPPPPFPVAAAAAAAADAVKTEGDVKQEPGADAPGVTAADQGPALKRVKVE</sequence>
<keyword evidence="5 6" id="KW-0539">Nucleus</keyword>
<dbReference type="AlphaFoldDB" id="A0A176WU55"/>
<evidence type="ECO:0000313" key="8">
    <source>
        <dbReference type="EMBL" id="OAE35812.1"/>
    </source>
</evidence>
<accession>A0A176WU55</accession>
<dbReference type="InterPro" id="IPR038566">
    <property type="entry name" value="Mediator_Med6_sf"/>
</dbReference>
<dbReference type="Gene3D" id="3.10.450.580">
    <property type="entry name" value="Mediator complex, subunit Med6"/>
    <property type="match status" value="1"/>
</dbReference>
<feature type="region of interest" description="Disordered" evidence="7">
    <location>
        <begin position="207"/>
        <end position="254"/>
    </location>
</feature>
<evidence type="ECO:0000256" key="6">
    <source>
        <dbReference type="RuleBase" id="RU364143"/>
    </source>
</evidence>
<reference evidence="8" key="1">
    <citation type="submission" date="2016-03" db="EMBL/GenBank/DDBJ databases">
        <title>Mechanisms controlling the formation of the plant cell surface in tip-growing cells are functionally conserved among land plants.</title>
        <authorList>
            <person name="Honkanen S."/>
            <person name="Jones V.A."/>
            <person name="Morieri G."/>
            <person name="Champion C."/>
            <person name="Hetherington A.J."/>
            <person name="Kelly S."/>
            <person name="Saint-Marcoux D."/>
            <person name="Proust H."/>
            <person name="Prescott H."/>
            <person name="Dolan L."/>
        </authorList>
    </citation>
    <scope>NUCLEOTIDE SEQUENCE [LARGE SCALE GENOMIC DNA]</scope>
    <source>
        <tissue evidence="8">Whole gametophyte</tissue>
    </source>
</reference>